<proteinExistence type="predicted"/>
<protein>
    <submittedName>
        <fullName evidence="1">493_t:CDS:1</fullName>
    </submittedName>
</protein>
<comment type="caution">
    <text evidence="1">The sequence shown here is derived from an EMBL/GenBank/DDBJ whole genome shotgun (WGS) entry which is preliminary data.</text>
</comment>
<evidence type="ECO:0000313" key="1">
    <source>
        <dbReference type="EMBL" id="CAG8614759.1"/>
    </source>
</evidence>
<gene>
    <name evidence="1" type="ORF">ACOLOM_LOCUS7132</name>
</gene>
<name>A0ACA9MVN8_9GLOM</name>
<keyword evidence="2" id="KW-1185">Reference proteome</keyword>
<accession>A0ACA9MVN8</accession>
<dbReference type="Proteomes" id="UP000789525">
    <property type="component" value="Unassembled WGS sequence"/>
</dbReference>
<feature type="non-terminal residue" evidence="1">
    <location>
        <position position="410"/>
    </location>
</feature>
<sequence>MPWGSPAFKFGNSSSHESRQNMNERPSDRDRSRNYSDIHSNSSGAPPSRFQQVPFQSTPSSSTPATFGKLPVNSSSSSTGALLTEDHEPNLANSRRLQGPPSVIATRPPRILNHARLKRPPTSPSKHGHSRYKPNPYKSRSPIKRGGSHKRIYPKQANSNPIIKPTPVAGAESPPPKVDATEREMPSEVVQDALTSTSYRQQSSDIYPEEQIYVDSDAPLSSGNHEHMEHSPSNDPATVSEVWKEEQDIVAPSAPSCEAKEEPISYRLPSPIDVDTLPQTLYEQLGLPLRKSGAYRALHPRFKKSQQGERDKWAAEIAEQIRWVRGKETGLKPLKVGRVLWRSDGVSFDWELPSDDELEMQADITHGTLIPMQDSELSFLGSPRTSSPEDMRRFGSSQRNSPLCDNQSIA</sequence>
<evidence type="ECO:0000313" key="2">
    <source>
        <dbReference type="Proteomes" id="UP000789525"/>
    </source>
</evidence>
<reference evidence="1" key="1">
    <citation type="submission" date="2021-06" db="EMBL/GenBank/DDBJ databases">
        <authorList>
            <person name="Kallberg Y."/>
            <person name="Tangrot J."/>
            <person name="Rosling A."/>
        </authorList>
    </citation>
    <scope>NUCLEOTIDE SEQUENCE</scope>
    <source>
        <strain evidence="1">CL356</strain>
    </source>
</reference>
<dbReference type="EMBL" id="CAJVPT010015875">
    <property type="protein sequence ID" value="CAG8614759.1"/>
    <property type="molecule type" value="Genomic_DNA"/>
</dbReference>
<organism evidence="1 2">
    <name type="scientific">Acaulospora colombiana</name>
    <dbReference type="NCBI Taxonomy" id="27376"/>
    <lineage>
        <taxon>Eukaryota</taxon>
        <taxon>Fungi</taxon>
        <taxon>Fungi incertae sedis</taxon>
        <taxon>Mucoromycota</taxon>
        <taxon>Glomeromycotina</taxon>
        <taxon>Glomeromycetes</taxon>
        <taxon>Diversisporales</taxon>
        <taxon>Acaulosporaceae</taxon>
        <taxon>Acaulospora</taxon>
    </lineage>
</organism>